<dbReference type="InterPro" id="IPR041527">
    <property type="entry name" value="YhcG_N"/>
</dbReference>
<dbReference type="InterPro" id="IPR053148">
    <property type="entry name" value="PD-DEXK-like_domain"/>
</dbReference>
<feature type="domain" description="YhcG N-terminal" evidence="2">
    <location>
        <begin position="14"/>
        <end position="150"/>
    </location>
</feature>
<feature type="domain" description="YhcG PDDEXK nuclease" evidence="1">
    <location>
        <begin position="179"/>
        <end position="329"/>
    </location>
</feature>
<dbReference type="AlphaFoldDB" id="A0A832H125"/>
<organism evidence="3">
    <name type="scientific">Oscillatoriales cyanobacterium SpSt-402</name>
    <dbReference type="NCBI Taxonomy" id="2282168"/>
    <lineage>
        <taxon>Bacteria</taxon>
        <taxon>Bacillati</taxon>
        <taxon>Cyanobacteriota</taxon>
        <taxon>Cyanophyceae</taxon>
        <taxon>Oscillatoriophycideae</taxon>
        <taxon>Oscillatoriales</taxon>
    </lineage>
</organism>
<accession>A0A832H125</accession>
<protein>
    <submittedName>
        <fullName evidence="3">DUF1016 domain-containing protein</fullName>
    </submittedName>
</protein>
<dbReference type="EMBL" id="DSRD01000476">
    <property type="protein sequence ID" value="HGW94095.1"/>
    <property type="molecule type" value="Genomic_DNA"/>
</dbReference>
<dbReference type="Gene3D" id="3.40.1350.10">
    <property type="match status" value="1"/>
</dbReference>
<dbReference type="PANTHER" id="PTHR30547">
    <property type="entry name" value="UNCHARACTERIZED PROTEIN YHCG-RELATED"/>
    <property type="match status" value="1"/>
</dbReference>
<dbReference type="PANTHER" id="PTHR30547:SF5">
    <property type="entry name" value="NUCLEASE YHCG-RELATED"/>
    <property type="match status" value="1"/>
</dbReference>
<reference evidence="3" key="1">
    <citation type="journal article" date="2020" name="mSystems">
        <title>Genome- and Community-Level Interaction Insights into Carbon Utilization and Element Cycling Functions of Hydrothermarchaeota in Hydrothermal Sediment.</title>
        <authorList>
            <person name="Zhou Z."/>
            <person name="Liu Y."/>
            <person name="Xu W."/>
            <person name="Pan J."/>
            <person name="Luo Z.H."/>
            <person name="Li M."/>
        </authorList>
    </citation>
    <scope>NUCLEOTIDE SEQUENCE [LARGE SCALE GENOMIC DNA]</scope>
    <source>
        <strain evidence="3">SpSt-402</strain>
    </source>
</reference>
<name>A0A832H125_9CYAN</name>
<dbReference type="InterPro" id="IPR011856">
    <property type="entry name" value="tRNA_endonuc-like_dom_sf"/>
</dbReference>
<evidence type="ECO:0000259" key="1">
    <source>
        <dbReference type="Pfam" id="PF06250"/>
    </source>
</evidence>
<sequence>MSQDLPSSNTLISEIRQLIDETRVGVAIAVNASLTLLYWKIGQRLQTEILKGERAEYGKEILATLSQQLTQDYGSGFSYSMLTRMMQFAQAFPEQAVVVALSQALSWSHFKELLPLAQPLQREFYAEMCRVEQWSVRTLRQKIDSMLYERLALSKQPEELARLELQALREEGKITPGLVLKDPYVLDFLGLQDRYLEKDLEDAILRDMEAFLLEMGDGFAFLARQKRIQIDNDDFYVDLLFYHRKLRRLIAVDLKMGEFRAEYKGQMELYLRWLNRYDRQPGEEAPLGIILCAGKKQEQIELLELDRSGIHVAEYLTVLPPREVLQQKLHSAIQQARQRLGAAEEENG</sequence>
<dbReference type="GO" id="GO:0003676">
    <property type="term" value="F:nucleic acid binding"/>
    <property type="evidence" value="ECO:0007669"/>
    <property type="project" value="InterPro"/>
</dbReference>
<dbReference type="InterPro" id="IPR009362">
    <property type="entry name" value="YhcG_C"/>
</dbReference>
<dbReference type="Pfam" id="PF06250">
    <property type="entry name" value="YhcG_C"/>
    <property type="match status" value="1"/>
</dbReference>
<gene>
    <name evidence="3" type="ORF">ENR47_07415</name>
</gene>
<proteinExistence type="predicted"/>
<dbReference type="Pfam" id="PF17761">
    <property type="entry name" value="DUF1016_N"/>
    <property type="match status" value="1"/>
</dbReference>
<comment type="caution">
    <text evidence="3">The sequence shown here is derived from an EMBL/GenBank/DDBJ whole genome shotgun (WGS) entry which is preliminary data.</text>
</comment>
<evidence type="ECO:0000259" key="2">
    <source>
        <dbReference type="Pfam" id="PF17761"/>
    </source>
</evidence>
<evidence type="ECO:0000313" key="3">
    <source>
        <dbReference type="EMBL" id="HGW94095.1"/>
    </source>
</evidence>